<proteinExistence type="predicted"/>
<sequence length="139" mass="14967">MASCGLDRVTGLPITDLAHVAQHVETLYATRLGQMIMLGHYAGGLPEILGKRITPRNIALYRLLLALPIATWEPRLSVVAIQAQGNTASAVVLGEMRFQVLAHYRPRGHLGDLAVEGGVRGFRLGATANRLTFALDTLA</sequence>
<dbReference type="EMBL" id="SACP01000047">
    <property type="protein sequence ID" value="RVU13164.1"/>
    <property type="molecule type" value="Genomic_DNA"/>
</dbReference>
<gene>
    <name evidence="1" type="ORF">EOE48_27020</name>
</gene>
<dbReference type="Gene3D" id="3.10.450.40">
    <property type="match status" value="1"/>
</dbReference>
<reference evidence="1 2" key="1">
    <citation type="submission" date="2019-01" db="EMBL/GenBank/DDBJ databases">
        <authorList>
            <person name="Chen W.-M."/>
        </authorList>
    </citation>
    <scope>NUCLEOTIDE SEQUENCE [LARGE SCALE GENOMIC DNA]</scope>
    <source>
        <strain evidence="1 2">TER-1</strain>
    </source>
</reference>
<evidence type="ECO:0000313" key="1">
    <source>
        <dbReference type="EMBL" id="RVU13164.1"/>
    </source>
</evidence>
<organism evidence="1 2">
    <name type="scientific">Methylobacterium oryzihabitans</name>
    <dbReference type="NCBI Taxonomy" id="2499852"/>
    <lineage>
        <taxon>Bacteria</taxon>
        <taxon>Pseudomonadati</taxon>
        <taxon>Pseudomonadota</taxon>
        <taxon>Alphaproteobacteria</taxon>
        <taxon>Hyphomicrobiales</taxon>
        <taxon>Methylobacteriaceae</taxon>
        <taxon>Methylobacterium</taxon>
    </lineage>
</organism>
<comment type="caution">
    <text evidence="1">The sequence shown here is derived from an EMBL/GenBank/DDBJ whole genome shotgun (WGS) entry which is preliminary data.</text>
</comment>
<protein>
    <recommendedName>
        <fullName evidence="3">IraD/Gp25-like domain-containing protein</fullName>
    </recommendedName>
</protein>
<evidence type="ECO:0000313" key="2">
    <source>
        <dbReference type="Proteomes" id="UP000286997"/>
    </source>
</evidence>
<dbReference type="OrthoDB" id="9802846at2"/>
<name>A0A3S2YJR9_9HYPH</name>
<dbReference type="RefSeq" id="WP_127733984.1">
    <property type="nucleotide sequence ID" value="NZ_SACP01000047.1"/>
</dbReference>
<dbReference type="Proteomes" id="UP000286997">
    <property type="component" value="Unassembled WGS sequence"/>
</dbReference>
<evidence type="ECO:0008006" key="3">
    <source>
        <dbReference type="Google" id="ProtNLM"/>
    </source>
</evidence>
<accession>A0A3S2YJR9</accession>
<keyword evidence="2" id="KW-1185">Reference proteome</keyword>
<dbReference type="SUPFAM" id="SSF160719">
    <property type="entry name" value="gpW/gp25-like"/>
    <property type="match status" value="1"/>
</dbReference>
<dbReference type="AlphaFoldDB" id="A0A3S2YJR9"/>